<evidence type="ECO:0000313" key="5">
    <source>
        <dbReference type="EMBL" id="CAI9784808.1"/>
    </source>
</evidence>
<dbReference type="InterPro" id="IPR027417">
    <property type="entry name" value="P-loop_NTPase"/>
</dbReference>
<dbReference type="InterPro" id="IPR003959">
    <property type="entry name" value="ATPase_AAA_core"/>
</dbReference>
<evidence type="ECO:0000256" key="2">
    <source>
        <dbReference type="ARBA" id="ARBA00022840"/>
    </source>
</evidence>
<accession>A0AAD2AB11</accession>
<organism evidence="5 6">
    <name type="scientific">Fraxinus pennsylvanica</name>
    <dbReference type="NCBI Taxonomy" id="56036"/>
    <lineage>
        <taxon>Eukaryota</taxon>
        <taxon>Viridiplantae</taxon>
        <taxon>Streptophyta</taxon>
        <taxon>Embryophyta</taxon>
        <taxon>Tracheophyta</taxon>
        <taxon>Spermatophyta</taxon>
        <taxon>Magnoliopsida</taxon>
        <taxon>eudicotyledons</taxon>
        <taxon>Gunneridae</taxon>
        <taxon>Pentapetalae</taxon>
        <taxon>asterids</taxon>
        <taxon>lamiids</taxon>
        <taxon>Lamiales</taxon>
        <taxon>Oleaceae</taxon>
        <taxon>Oleeae</taxon>
        <taxon>Fraxinus</taxon>
    </lineage>
</organism>
<gene>
    <name evidence="5" type="ORF">FPE_LOCUS32238</name>
</gene>
<sequence length="389" mass="42655">MISKIAPGSFKQQSGPRKGKLYCTECGYTSHTTDKCFRLIGFPPGFKSGRNKGINSSSQVHSVASSGEQSFSSMPFTPEQYNQILSLIKPINVPPIDTPSINKSDNITPTFQPQCNMTDLLELGMFLATLINIIATSLLLHQINLAPCVQGDRIRHHASVHLDGGIVQGWTEAYGGISCLRPLGWRLGANVNNLAEVAISRLQGEMAKDGRGPPTALKRSRENSLSEKTTHSRSPEKSRDKKALDLFCVDLTARAINGLIDRVIEKRIMSLDIGLLISRAKERGELEGRVTTLIKEIKKSGNIILFIDEVHTLIGSGTVGRRNKGSGLDIANLLKPALGRGELQPSPRDLLVQCFIKRNSSTQTFYLYLSLSQVCFMDNGPGQAWDRPT</sequence>
<dbReference type="SUPFAM" id="SSF54518">
    <property type="entry name" value="Tubby C-terminal domain-like"/>
    <property type="match status" value="1"/>
</dbReference>
<dbReference type="PANTHER" id="PTHR11638">
    <property type="entry name" value="ATP-DEPENDENT CLP PROTEASE"/>
    <property type="match status" value="1"/>
</dbReference>
<keyword evidence="2" id="KW-0067">ATP-binding</keyword>
<dbReference type="InterPro" id="IPR050130">
    <property type="entry name" value="ClpA_ClpB"/>
</dbReference>
<proteinExistence type="predicted"/>
<dbReference type="PANTHER" id="PTHR11638:SF185">
    <property type="entry name" value="ATP-DEPENDENT CLP PROTEASE ATP-BINDING SUBUNIT"/>
    <property type="match status" value="1"/>
</dbReference>
<keyword evidence="6" id="KW-1185">Reference proteome</keyword>
<feature type="compositionally biased region" description="Basic and acidic residues" evidence="3">
    <location>
        <begin position="219"/>
        <end position="238"/>
    </location>
</feature>
<name>A0AAD2AB11_9LAMI</name>
<dbReference type="Proteomes" id="UP000834106">
    <property type="component" value="Chromosome 21"/>
</dbReference>
<evidence type="ECO:0000256" key="1">
    <source>
        <dbReference type="ARBA" id="ARBA00022741"/>
    </source>
</evidence>
<protein>
    <recommendedName>
        <fullName evidence="4">ATPase AAA-type core domain-containing protein</fullName>
    </recommendedName>
</protein>
<dbReference type="Gene3D" id="3.40.50.300">
    <property type="entry name" value="P-loop containing nucleotide triphosphate hydrolases"/>
    <property type="match status" value="1"/>
</dbReference>
<dbReference type="Pfam" id="PF00004">
    <property type="entry name" value="AAA"/>
    <property type="match status" value="1"/>
</dbReference>
<evidence type="ECO:0000256" key="3">
    <source>
        <dbReference type="SAM" id="MobiDB-lite"/>
    </source>
</evidence>
<dbReference type="InterPro" id="IPR018368">
    <property type="entry name" value="ClpA/B_CS1"/>
</dbReference>
<feature type="region of interest" description="Disordered" evidence="3">
    <location>
        <begin position="205"/>
        <end position="238"/>
    </location>
</feature>
<dbReference type="GO" id="GO:0016887">
    <property type="term" value="F:ATP hydrolysis activity"/>
    <property type="evidence" value="ECO:0007669"/>
    <property type="project" value="InterPro"/>
</dbReference>
<dbReference type="GO" id="GO:0034605">
    <property type="term" value="P:cellular response to heat"/>
    <property type="evidence" value="ECO:0007669"/>
    <property type="project" value="TreeGrafter"/>
</dbReference>
<dbReference type="SUPFAM" id="SSF52540">
    <property type="entry name" value="P-loop containing nucleoside triphosphate hydrolases"/>
    <property type="match status" value="1"/>
</dbReference>
<dbReference type="AlphaFoldDB" id="A0AAD2AB11"/>
<feature type="domain" description="ATPase AAA-type core" evidence="4">
    <location>
        <begin position="270"/>
        <end position="338"/>
    </location>
</feature>
<dbReference type="EMBL" id="OU503056">
    <property type="protein sequence ID" value="CAI9784808.1"/>
    <property type="molecule type" value="Genomic_DNA"/>
</dbReference>
<evidence type="ECO:0000259" key="4">
    <source>
        <dbReference type="Pfam" id="PF00004"/>
    </source>
</evidence>
<evidence type="ECO:0000313" key="6">
    <source>
        <dbReference type="Proteomes" id="UP000834106"/>
    </source>
</evidence>
<dbReference type="GO" id="GO:0005524">
    <property type="term" value="F:ATP binding"/>
    <property type="evidence" value="ECO:0007669"/>
    <property type="project" value="UniProtKB-KW"/>
</dbReference>
<dbReference type="PROSITE" id="PS00870">
    <property type="entry name" value="CLPAB_1"/>
    <property type="match status" value="1"/>
</dbReference>
<reference evidence="5" key="1">
    <citation type="submission" date="2023-05" db="EMBL/GenBank/DDBJ databases">
        <authorList>
            <person name="Huff M."/>
        </authorList>
    </citation>
    <scope>NUCLEOTIDE SEQUENCE</scope>
</reference>
<keyword evidence="1" id="KW-0547">Nucleotide-binding</keyword>
<dbReference type="InterPro" id="IPR025659">
    <property type="entry name" value="Tubby-like_C"/>
</dbReference>
<dbReference type="GO" id="GO:0005737">
    <property type="term" value="C:cytoplasm"/>
    <property type="evidence" value="ECO:0007669"/>
    <property type="project" value="TreeGrafter"/>
</dbReference>